<dbReference type="InterPro" id="IPR006101">
    <property type="entry name" value="Glyco_hydro_2"/>
</dbReference>
<dbReference type="InterPro" id="IPR014718">
    <property type="entry name" value="GH-type_carb-bd"/>
</dbReference>
<dbReference type="InterPro" id="IPR032312">
    <property type="entry name" value="LacZ_4"/>
</dbReference>
<feature type="domain" description="Beta galactosidase small chain/" evidence="6">
    <location>
        <begin position="553"/>
        <end position="781"/>
    </location>
</feature>
<evidence type="ECO:0000313" key="7">
    <source>
        <dbReference type="EMBL" id="EHL01725.1"/>
    </source>
</evidence>
<dbReference type="InterPro" id="IPR011013">
    <property type="entry name" value="Gal_mutarotase_sf_dom"/>
</dbReference>
<proteinExistence type="predicted"/>
<dbReference type="PROSITE" id="PS00608">
    <property type="entry name" value="GLYCOSYL_HYDROL_F2_2"/>
    <property type="match status" value="1"/>
</dbReference>
<dbReference type="PANTHER" id="PTHR46323">
    <property type="entry name" value="BETA-GALACTOSIDASE"/>
    <property type="match status" value="1"/>
</dbReference>
<evidence type="ECO:0000256" key="2">
    <source>
        <dbReference type="ARBA" id="ARBA00012756"/>
    </source>
</evidence>
<dbReference type="SUPFAM" id="SSF74650">
    <property type="entry name" value="Galactose mutarotase-like"/>
    <property type="match status" value="1"/>
</dbReference>
<dbReference type="PROSITE" id="PS00719">
    <property type="entry name" value="GLYCOSYL_HYDROL_F2_1"/>
    <property type="match status" value="1"/>
</dbReference>
<keyword evidence="4" id="KW-0326">Glycosidase</keyword>
<evidence type="ECO:0000256" key="3">
    <source>
        <dbReference type="ARBA" id="ARBA00022801"/>
    </source>
</evidence>
<dbReference type="AlphaFoldDB" id="H0EIK4"/>
<dbReference type="FunFam" id="3.20.20.80:FF:000018">
    <property type="entry name" value="Beta-galactosidase"/>
    <property type="match status" value="1"/>
</dbReference>
<dbReference type="InterPro" id="IPR050347">
    <property type="entry name" value="Bact_Beta-galactosidase"/>
</dbReference>
<reference evidence="7 8" key="1">
    <citation type="journal article" date="2012" name="Eukaryot. Cell">
        <title>Genome sequence of the fungus Glarea lozoyensis: the first genome sequence of a species from the Helotiaceae family.</title>
        <authorList>
            <person name="Youssar L."/>
            <person name="Gruening B.A."/>
            <person name="Erxleben A."/>
            <person name="Guenther S."/>
            <person name="Huettel W."/>
        </authorList>
    </citation>
    <scope>NUCLEOTIDE SEQUENCE [LARGE SCALE GENOMIC DNA]</scope>
    <source>
        <strain evidence="8">ATCC 74030 / MF5533</strain>
    </source>
</reference>
<accession>H0EIK4</accession>
<dbReference type="GO" id="GO:0005990">
    <property type="term" value="P:lactose catabolic process"/>
    <property type="evidence" value="ECO:0007669"/>
    <property type="project" value="TreeGrafter"/>
</dbReference>
<dbReference type="OrthoDB" id="408532at2759"/>
<dbReference type="InterPro" id="IPR004199">
    <property type="entry name" value="B-gal_small/dom_5"/>
</dbReference>
<comment type="catalytic activity">
    <reaction evidence="1">
        <text>Hydrolysis of terminal non-reducing beta-D-galactose residues in beta-D-galactosides.</text>
        <dbReference type="EC" id="3.2.1.23"/>
    </reaction>
</comment>
<dbReference type="Pfam" id="PF16353">
    <property type="entry name" value="LacZ_4"/>
    <property type="match status" value="1"/>
</dbReference>
<protein>
    <recommendedName>
        <fullName evidence="2">beta-galactosidase</fullName>
        <ecNumber evidence="2">3.2.1.23</ecNumber>
    </recommendedName>
    <alternativeName>
        <fullName evidence="5">Lactase</fullName>
    </alternativeName>
</protein>
<gene>
    <name evidence="7" type="ORF">M7I_2364</name>
</gene>
<evidence type="ECO:0000313" key="8">
    <source>
        <dbReference type="Proteomes" id="UP000005446"/>
    </source>
</evidence>
<sequence length="785" mass="88263">MSGIATSSSGQKDDYQNELVFERNRLPPRAYFKSEHSLNLNGRIFRDVHLIGFPTRGNIEDFTVRTELDDQYKNAKLNLDIAYSVAAASNVIVSLEKAGCKGTAVFEQQFELEAGSSQRSFSFDVSDPLKWTAETPNLYEIWITLAGEEKGKALQKIHQEVGFRQVEIKKGNLTVNGTAIHLNGANRHDHHFKYGRAVPLDFIRRDLLLMKTHNINALRCSHYPSHPEIYSLANKIGLYVMDEADLECHGFYDAVARPLQIPESQPYEEHKESWQGAYVERMKQMVHRDKNHPSIIFWSLGNEAFYGRNHKAMYDWAKAYDPTRPIHYEGDAEALSADMFSYMYMSIPELVKRAKEHGDDFEKPIILCEFAHAMGTGPGALQEYQDAFRAHRRLQGGFIWEWADHGILTKTDDGTPFFAYGGDFGDYPNDGNFVMDGLCDSEHNPRSALVEAKKVFAPTISRRIGHSPLLLLAAGETATVDMPNFGQIDQLTGEAWLSVSMELASSTVWAHAGHQIAWGQFRVGEQSLVKFGQTEPSSGIDSPTLSDRLAILTLSNPDVIFEFDKSIDKITKWSIRGTDIFEVGNGPHLTFWRAPTDNDIPEIAQYWVLFGLDSMQKQVRSVSHTLEDGNLQITTKTWVNTIRWFGLGQGETYRDMKQAGKLGVWTNSVDEMITHNAFPQESGNRTDTRWVHLLNSKGSGIQAELQCEAPKNEGGFDFNVNRHSAHALEKAKHPYELARSDEVIFRVDGGHHGLGTASCGPPTLEQHSLHTQVLDFTVLLTPVGL</sequence>
<evidence type="ECO:0000256" key="5">
    <source>
        <dbReference type="ARBA" id="ARBA00032230"/>
    </source>
</evidence>
<dbReference type="EC" id="3.2.1.23" evidence="2"/>
<dbReference type="EMBL" id="AGUE01000047">
    <property type="protein sequence ID" value="EHL01725.1"/>
    <property type="molecule type" value="Genomic_DNA"/>
</dbReference>
<dbReference type="Gene3D" id="2.70.98.10">
    <property type="match status" value="2"/>
</dbReference>
<dbReference type="GO" id="GO:0030246">
    <property type="term" value="F:carbohydrate binding"/>
    <property type="evidence" value="ECO:0007669"/>
    <property type="project" value="InterPro"/>
</dbReference>
<dbReference type="SUPFAM" id="SSF51445">
    <property type="entry name" value="(Trans)glycosidases"/>
    <property type="match status" value="1"/>
</dbReference>
<dbReference type="GO" id="GO:0009341">
    <property type="term" value="C:beta-galactosidase complex"/>
    <property type="evidence" value="ECO:0007669"/>
    <property type="project" value="InterPro"/>
</dbReference>
<dbReference type="SMART" id="SM01038">
    <property type="entry name" value="Bgal_small_N"/>
    <property type="match status" value="1"/>
</dbReference>
<dbReference type="InterPro" id="IPR036156">
    <property type="entry name" value="Beta-gal/glucu_dom_sf"/>
</dbReference>
<dbReference type="InterPro" id="IPR017853">
    <property type="entry name" value="GH"/>
</dbReference>
<dbReference type="GO" id="GO:0004565">
    <property type="term" value="F:beta-galactosidase activity"/>
    <property type="evidence" value="ECO:0007669"/>
    <property type="project" value="UniProtKB-EC"/>
</dbReference>
<dbReference type="InParanoid" id="H0EIK4"/>
<evidence type="ECO:0000256" key="1">
    <source>
        <dbReference type="ARBA" id="ARBA00001412"/>
    </source>
</evidence>
<dbReference type="PRINTS" id="PR00132">
    <property type="entry name" value="GLHYDRLASE2"/>
</dbReference>
<dbReference type="PANTHER" id="PTHR46323:SF2">
    <property type="entry name" value="BETA-GALACTOSIDASE"/>
    <property type="match status" value="1"/>
</dbReference>
<name>H0EIK4_GLAL7</name>
<dbReference type="Gene3D" id="3.20.20.80">
    <property type="entry name" value="Glycosidases"/>
    <property type="match status" value="1"/>
</dbReference>
<dbReference type="InterPro" id="IPR023232">
    <property type="entry name" value="Glyco_hydro_2_AS"/>
</dbReference>
<dbReference type="Pfam" id="PF00703">
    <property type="entry name" value="Glyco_hydro_2"/>
    <property type="match status" value="1"/>
</dbReference>
<dbReference type="Proteomes" id="UP000005446">
    <property type="component" value="Unassembled WGS sequence"/>
</dbReference>
<dbReference type="InterPro" id="IPR023230">
    <property type="entry name" value="Glyco_hydro_2_CS"/>
</dbReference>
<evidence type="ECO:0000256" key="4">
    <source>
        <dbReference type="ARBA" id="ARBA00023295"/>
    </source>
</evidence>
<keyword evidence="8" id="KW-1185">Reference proteome</keyword>
<evidence type="ECO:0000259" key="6">
    <source>
        <dbReference type="SMART" id="SM01038"/>
    </source>
</evidence>
<dbReference type="InterPro" id="IPR006102">
    <property type="entry name" value="Ig-like_GH2"/>
</dbReference>
<keyword evidence="3" id="KW-0378">Hydrolase</keyword>
<dbReference type="SUPFAM" id="SSF49303">
    <property type="entry name" value="beta-Galactosidase/glucuronidase domain"/>
    <property type="match status" value="2"/>
</dbReference>
<dbReference type="HOGENOM" id="CLU_002346_0_0_1"/>
<organism evidence="7 8">
    <name type="scientific">Glarea lozoyensis (strain ATCC 74030 / MF5533)</name>
    <dbReference type="NCBI Taxonomy" id="1104152"/>
    <lineage>
        <taxon>Eukaryota</taxon>
        <taxon>Fungi</taxon>
        <taxon>Dikarya</taxon>
        <taxon>Ascomycota</taxon>
        <taxon>Pezizomycotina</taxon>
        <taxon>Leotiomycetes</taxon>
        <taxon>Helotiales</taxon>
        <taxon>Helotiaceae</taxon>
        <taxon>Glarea</taxon>
    </lineage>
</organism>
<dbReference type="Gene3D" id="2.60.40.10">
    <property type="entry name" value="Immunoglobulins"/>
    <property type="match status" value="2"/>
</dbReference>
<comment type="caution">
    <text evidence="7">The sequence shown here is derived from an EMBL/GenBank/DDBJ whole genome shotgun (WGS) entry which is preliminary data.</text>
</comment>
<dbReference type="Pfam" id="PF02929">
    <property type="entry name" value="Bgal_small_N"/>
    <property type="match status" value="2"/>
</dbReference>
<dbReference type="InterPro" id="IPR013783">
    <property type="entry name" value="Ig-like_fold"/>
</dbReference>
<dbReference type="InterPro" id="IPR006103">
    <property type="entry name" value="Glyco_hydro_2_cat"/>
</dbReference>
<dbReference type="Pfam" id="PF02836">
    <property type="entry name" value="Glyco_hydro_2_C"/>
    <property type="match status" value="1"/>
</dbReference>